<dbReference type="EMBL" id="BORW01000023">
    <property type="protein sequence ID" value="GIO68866.1"/>
    <property type="molecule type" value="Genomic_DNA"/>
</dbReference>
<gene>
    <name evidence="1" type="ORF">J21TS3_36870</name>
</gene>
<dbReference type="Proteomes" id="UP000680638">
    <property type="component" value="Unassembled WGS sequence"/>
</dbReference>
<comment type="caution">
    <text evidence="1">The sequence shown here is derived from an EMBL/GenBank/DDBJ whole genome shotgun (WGS) entry which is preliminary data.</text>
</comment>
<accession>A0ABQ4M1N5</accession>
<proteinExistence type="predicted"/>
<reference evidence="1 2" key="1">
    <citation type="submission" date="2021-03" db="EMBL/GenBank/DDBJ databases">
        <title>Antimicrobial resistance genes in bacteria isolated from Japanese honey, and their potential for conferring macrolide and lincosamide resistance in the American foulbrood pathogen Paenibacillus larvae.</title>
        <authorList>
            <person name="Okamoto M."/>
            <person name="Kumagai M."/>
            <person name="Kanamori H."/>
            <person name="Takamatsu D."/>
        </authorList>
    </citation>
    <scope>NUCLEOTIDE SEQUENCE [LARGE SCALE GENOMIC DNA]</scope>
    <source>
        <strain evidence="1 2">J21TS3</strain>
    </source>
</reference>
<name>A0ABQ4M1N5_9BACL</name>
<keyword evidence="2" id="KW-1185">Reference proteome</keyword>
<dbReference type="RefSeq" id="WP_212951422.1">
    <property type="nucleotide sequence ID" value="NZ_BORW01000023.1"/>
</dbReference>
<evidence type="ECO:0000313" key="1">
    <source>
        <dbReference type="EMBL" id="GIO68866.1"/>
    </source>
</evidence>
<protein>
    <submittedName>
        <fullName evidence="1">Uncharacterized protein</fullName>
    </submittedName>
</protein>
<sequence length="49" mass="5231">MKLGALKEGGEMFGICMDFAEEGRFNDMIGVEAAACADENAGLVSRYDP</sequence>
<evidence type="ECO:0000313" key="2">
    <source>
        <dbReference type="Proteomes" id="UP000680638"/>
    </source>
</evidence>
<organism evidence="1 2">
    <name type="scientific">Paenibacillus cookii</name>
    <dbReference type="NCBI Taxonomy" id="157839"/>
    <lineage>
        <taxon>Bacteria</taxon>
        <taxon>Bacillati</taxon>
        <taxon>Bacillota</taxon>
        <taxon>Bacilli</taxon>
        <taxon>Bacillales</taxon>
        <taxon>Paenibacillaceae</taxon>
        <taxon>Paenibacillus</taxon>
    </lineage>
</organism>